<dbReference type="EMBL" id="MKZY01000008">
    <property type="protein sequence ID" value="OOO06239.1"/>
    <property type="molecule type" value="Genomic_DNA"/>
</dbReference>
<comment type="caution">
    <text evidence="5">The sequence shown here is derived from an EMBL/GenBank/DDBJ whole genome shotgun (WGS) entry which is preliminary data.</text>
</comment>
<evidence type="ECO:0000256" key="1">
    <source>
        <dbReference type="ARBA" id="ARBA00004685"/>
    </source>
</evidence>
<evidence type="ECO:0000256" key="4">
    <source>
        <dbReference type="SAM" id="Phobius"/>
    </source>
</evidence>
<keyword evidence="4" id="KW-0812">Transmembrane</keyword>
<dbReference type="Pfam" id="PF11807">
    <property type="entry name" value="UstYa"/>
    <property type="match status" value="2"/>
</dbReference>
<gene>
    <name evidence="5" type="ORF">OAory_01019000</name>
</gene>
<evidence type="ECO:0000313" key="5">
    <source>
        <dbReference type="EMBL" id="OOO06239.1"/>
    </source>
</evidence>
<accession>A0A1S9DB59</accession>
<dbReference type="Proteomes" id="UP000190312">
    <property type="component" value="Unassembled WGS sequence"/>
</dbReference>
<comment type="pathway">
    <text evidence="1">Mycotoxin biosynthesis.</text>
</comment>
<keyword evidence="4" id="KW-0472">Membrane</keyword>
<dbReference type="PANTHER" id="PTHR33365:SF4">
    <property type="entry name" value="CYCLOCHLOROTINE BIOSYNTHESIS PROTEIN O"/>
    <property type="match status" value="1"/>
</dbReference>
<dbReference type="OrthoDB" id="3687641at2759"/>
<dbReference type="InterPro" id="IPR021765">
    <property type="entry name" value="UstYa-like"/>
</dbReference>
<dbReference type="GO" id="GO:0043386">
    <property type="term" value="P:mycotoxin biosynthetic process"/>
    <property type="evidence" value="ECO:0007669"/>
    <property type="project" value="InterPro"/>
</dbReference>
<evidence type="ECO:0000256" key="3">
    <source>
        <dbReference type="SAM" id="MobiDB-lite"/>
    </source>
</evidence>
<organism evidence="5 6">
    <name type="scientific">Aspergillus oryzae</name>
    <name type="common">Yellow koji mold</name>
    <dbReference type="NCBI Taxonomy" id="5062"/>
    <lineage>
        <taxon>Eukaryota</taxon>
        <taxon>Fungi</taxon>
        <taxon>Dikarya</taxon>
        <taxon>Ascomycota</taxon>
        <taxon>Pezizomycotina</taxon>
        <taxon>Eurotiomycetes</taxon>
        <taxon>Eurotiomycetidae</taxon>
        <taxon>Eurotiales</taxon>
        <taxon>Aspergillaceae</taxon>
        <taxon>Aspergillus</taxon>
        <taxon>Aspergillus subgen. Circumdati</taxon>
    </lineage>
</organism>
<feature type="region of interest" description="Disordered" evidence="3">
    <location>
        <begin position="1"/>
        <end position="22"/>
    </location>
</feature>
<sequence>MHHLRETNRTGSPYLKEEEQEDSITIGASEQDSFLENGTLPRTSPSSSRGWYVLWLKYLLLAAAWTISIVATSYISRQNSYTYNGLARVLDTELSSVQPAIEIQRVRFEGTLDFDENSTLIQTFWDPDSPRYTGEPSDELDARWKSLYRVDGIDLRGVEAQTIRGKTFEKPGGWSINMVRQALRPDYYTRHDPEPAYTIHINHCLDHLRQAVMCHSDVTPLPVLWAEKEDRPLNDFQVEHTCRNFWKVREWALERDAHRHPYNDRHPG</sequence>
<comment type="similarity">
    <text evidence="2">Belongs to the ustYa family.</text>
</comment>
<evidence type="ECO:0000313" key="6">
    <source>
        <dbReference type="Proteomes" id="UP000190312"/>
    </source>
</evidence>
<dbReference type="AlphaFoldDB" id="A0A1S9DB59"/>
<reference evidence="5 6" key="1">
    <citation type="submission" date="2016-10" db="EMBL/GenBank/DDBJ databases">
        <title>Genome sequencing of Aspergillus oryzae BCC7051.</title>
        <authorList>
            <person name="Thammarongtham C."/>
            <person name="Vorapreeda T."/>
            <person name="Nookaew I."/>
            <person name="Srisuk T."/>
            <person name="Land M."/>
            <person name="Jeennor S."/>
            <person name="Laoteng K."/>
        </authorList>
    </citation>
    <scope>NUCLEOTIDE SEQUENCE [LARGE SCALE GENOMIC DNA]</scope>
    <source>
        <strain evidence="5 6">BCC7051</strain>
    </source>
</reference>
<evidence type="ECO:0008006" key="7">
    <source>
        <dbReference type="Google" id="ProtNLM"/>
    </source>
</evidence>
<evidence type="ECO:0000256" key="2">
    <source>
        <dbReference type="ARBA" id="ARBA00035112"/>
    </source>
</evidence>
<dbReference type="PANTHER" id="PTHR33365">
    <property type="entry name" value="YALI0B05434P"/>
    <property type="match status" value="1"/>
</dbReference>
<feature type="transmembrane region" description="Helical" evidence="4">
    <location>
        <begin position="52"/>
        <end position="75"/>
    </location>
</feature>
<name>A0A1S9DB59_ASPOZ</name>
<protein>
    <recommendedName>
        <fullName evidence="7">Tat pathway signal sequence</fullName>
    </recommendedName>
</protein>
<keyword evidence="4" id="KW-1133">Transmembrane helix</keyword>
<proteinExistence type="inferred from homology"/>